<dbReference type="Proteomes" id="UP000435837">
    <property type="component" value="Unassembled WGS sequence"/>
</dbReference>
<dbReference type="Gene3D" id="1.10.472.20">
    <property type="entry name" value="Nitrile hydratase, beta subunit"/>
    <property type="match status" value="1"/>
</dbReference>
<name>A0A640S5N5_9ACTN</name>
<proteinExistence type="predicted"/>
<dbReference type="EMBL" id="BLIN01000003">
    <property type="protein sequence ID" value="GFE06500.1"/>
    <property type="molecule type" value="Genomic_DNA"/>
</dbReference>
<protein>
    <recommendedName>
        <fullName evidence="1">Nitrile hydratase beta subunit-like N-terminal domain-containing protein</fullName>
    </recommendedName>
</protein>
<dbReference type="GeneID" id="96639795"/>
<dbReference type="Pfam" id="PF21006">
    <property type="entry name" value="NHase_beta_N"/>
    <property type="match status" value="1"/>
</dbReference>
<evidence type="ECO:0000259" key="1">
    <source>
        <dbReference type="Pfam" id="PF21006"/>
    </source>
</evidence>
<dbReference type="InterPro" id="IPR023808">
    <property type="entry name" value="Nitrile_Hydratase_acc_put"/>
</dbReference>
<dbReference type="InterPro" id="IPR049054">
    <property type="entry name" value="CN_hydtase_beta-like_N"/>
</dbReference>
<gene>
    <name evidence="2" type="ORF">Scani_27680</name>
</gene>
<feature type="domain" description="Nitrile hydratase beta subunit-like N-terminal" evidence="1">
    <location>
        <begin position="23"/>
        <end position="78"/>
    </location>
</feature>
<reference evidence="2 3" key="1">
    <citation type="submission" date="2019-12" db="EMBL/GenBank/DDBJ databases">
        <title>Whole genome shotgun sequence of Streptomyces caniferus NBRC 15389.</title>
        <authorList>
            <person name="Ichikawa N."/>
            <person name="Kimura A."/>
            <person name="Kitahashi Y."/>
            <person name="Komaki H."/>
            <person name="Tamura T."/>
        </authorList>
    </citation>
    <scope>NUCLEOTIDE SEQUENCE [LARGE SCALE GENOMIC DNA]</scope>
    <source>
        <strain evidence="2 3">NBRC 15389</strain>
    </source>
</reference>
<comment type="caution">
    <text evidence="2">The sequence shown here is derived from an EMBL/GenBank/DDBJ whole genome shotgun (WGS) entry which is preliminary data.</text>
</comment>
<dbReference type="InterPro" id="IPR042262">
    <property type="entry name" value="CN_hydtase_beta_C"/>
</dbReference>
<organism evidence="2 3">
    <name type="scientific">Streptomyces caniferus</name>
    <dbReference type="NCBI Taxonomy" id="285557"/>
    <lineage>
        <taxon>Bacteria</taxon>
        <taxon>Bacillati</taxon>
        <taxon>Actinomycetota</taxon>
        <taxon>Actinomycetes</taxon>
        <taxon>Kitasatosporales</taxon>
        <taxon>Streptomycetaceae</taxon>
        <taxon>Streptomyces</taxon>
    </lineage>
</organism>
<sequence length="127" mass="14275">MAVSPYEAGTFTWTQFQAALIARIAAWETAHDQDEPYDYYRLWLGALEDVLVAQCAVSTDEVTTRARTLAQRPQATTTAMTTVIRTRTDPGRTPGIAVYPLWTRQPLAPYSGRGVACRRLRESPRAW</sequence>
<dbReference type="RefSeq" id="WP_246295756.1">
    <property type="nucleotide sequence ID" value="NZ_BAAATH010000013.1"/>
</dbReference>
<dbReference type="InterPro" id="IPR008990">
    <property type="entry name" value="Elect_transpt_acc-like_dom_sf"/>
</dbReference>
<accession>A0A640S5N5</accession>
<evidence type="ECO:0000313" key="2">
    <source>
        <dbReference type="EMBL" id="GFE06500.1"/>
    </source>
</evidence>
<dbReference type="NCBIfam" id="TIGR03889">
    <property type="entry name" value="nitrile_acc"/>
    <property type="match status" value="1"/>
</dbReference>
<dbReference type="AlphaFoldDB" id="A0A640S5N5"/>
<dbReference type="SUPFAM" id="SSF50090">
    <property type="entry name" value="Electron transport accessory proteins"/>
    <property type="match status" value="1"/>
</dbReference>
<evidence type="ECO:0000313" key="3">
    <source>
        <dbReference type="Proteomes" id="UP000435837"/>
    </source>
</evidence>